<evidence type="ECO:0000313" key="2">
    <source>
        <dbReference type="EMBL" id="PSS10647.1"/>
    </source>
</evidence>
<protein>
    <recommendedName>
        <fullName evidence="1">2EXR domain-containing protein</fullName>
    </recommendedName>
</protein>
<dbReference type="InterPro" id="IPR045518">
    <property type="entry name" value="2EXR"/>
</dbReference>
<dbReference type="EMBL" id="KZ679016">
    <property type="protein sequence ID" value="PSS10647.1"/>
    <property type="molecule type" value="Genomic_DNA"/>
</dbReference>
<gene>
    <name evidence="2" type="ORF">M430DRAFT_44796</name>
</gene>
<dbReference type="PANTHER" id="PTHR35910:SF6">
    <property type="entry name" value="2EXR DOMAIN-CONTAINING PROTEIN"/>
    <property type="match status" value="1"/>
</dbReference>
<evidence type="ECO:0000313" key="3">
    <source>
        <dbReference type="Proteomes" id="UP000241818"/>
    </source>
</evidence>
<dbReference type="STRING" id="857342.A0A2T3AT42"/>
<dbReference type="OrthoDB" id="3482238at2759"/>
<proteinExistence type="predicted"/>
<dbReference type="Proteomes" id="UP000241818">
    <property type="component" value="Unassembled WGS sequence"/>
</dbReference>
<keyword evidence="3" id="KW-1185">Reference proteome</keyword>
<dbReference type="GeneID" id="36575802"/>
<name>A0A2T3AT42_AMORE</name>
<reference evidence="2 3" key="1">
    <citation type="journal article" date="2018" name="New Phytol.">
        <title>Comparative genomics and transcriptomics depict ericoid mycorrhizal fungi as versatile saprotrophs and plant mutualists.</title>
        <authorList>
            <person name="Martino E."/>
            <person name="Morin E."/>
            <person name="Grelet G.A."/>
            <person name="Kuo A."/>
            <person name="Kohler A."/>
            <person name="Daghino S."/>
            <person name="Barry K.W."/>
            <person name="Cichocki N."/>
            <person name="Clum A."/>
            <person name="Dockter R.B."/>
            <person name="Hainaut M."/>
            <person name="Kuo R.C."/>
            <person name="LaButti K."/>
            <person name="Lindahl B.D."/>
            <person name="Lindquist E.A."/>
            <person name="Lipzen A."/>
            <person name="Khouja H.R."/>
            <person name="Magnuson J."/>
            <person name="Murat C."/>
            <person name="Ohm R.A."/>
            <person name="Singer S.W."/>
            <person name="Spatafora J.W."/>
            <person name="Wang M."/>
            <person name="Veneault-Fourrey C."/>
            <person name="Henrissat B."/>
            <person name="Grigoriev I.V."/>
            <person name="Martin F.M."/>
            <person name="Perotto S."/>
        </authorList>
    </citation>
    <scope>NUCLEOTIDE SEQUENCE [LARGE SCALE GENOMIC DNA]</scope>
    <source>
        <strain evidence="2 3">ATCC 22711</strain>
    </source>
</reference>
<organism evidence="2 3">
    <name type="scientific">Amorphotheca resinae ATCC 22711</name>
    <dbReference type="NCBI Taxonomy" id="857342"/>
    <lineage>
        <taxon>Eukaryota</taxon>
        <taxon>Fungi</taxon>
        <taxon>Dikarya</taxon>
        <taxon>Ascomycota</taxon>
        <taxon>Pezizomycotina</taxon>
        <taxon>Leotiomycetes</taxon>
        <taxon>Helotiales</taxon>
        <taxon>Amorphothecaceae</taxon>
        <taxon>Amorphotheca</taxon>
    </lineage>
</organism>
<dbReference type="PANTHER" id="PTHR35910">
    <property type="entry name" value="2EXR DOMAIN-CONTAINING PROTEIN"/>
    <property type="match status" value="1"/>
</dbReference>
<accession>A0A2T3AT42</accession>
<sequence>MSPTLTSGEGNQQLCKTTNVTLLNDFYTDYPQAHVEKPLVEFSLFPSLPHEICSAIWKCNLRRHRLISIQVTDEDDTACPSGPSSSLPYTDTNGLGNIISKRNYRLSVTSNHRLSPLLQVCHGSRRAALEFYRLHIPYDLKAHGEQHCLYLNPEFDFLHIKQRGAPELFVDLLHDAKAYDPLGAGLLNVGIGEIHPEDLQLPMNPATLAPLALSTFTAALNSLERVFFHHVVHYETRQMFNSIGMEEVRYNRSYPLNSQTEVFDLLDTDPRPITADLAKVSVGWDPREPLCLWQEMESKFQIRRSHPVEYQFLITASSHRHDDDSNVLTRGDAGRFLQYEEAKWNKPWEEGELFQRLGYINPNTPEIIKQASMPVFGFWLFHVDAFGDIPKGQLRIGRNGRAQWEMKMVKDLTKHSPQLGVFRLPHD</sequence>
<feature type="domain" description="2EXR" evidence="1">
    <location>
        <begin position="42"/>
        <end position="158"/>
    </location>
</feature>
<dbReference type="Pfam" id="PF20150">
    <property type="entry name" value="2EXR"/>
    <property type="match status" value="1"/>
</dbReference>
<dbReference type="AlphaFoldDB" id="A0A2T3AT42"/>
<dbReference type="RefSeq" id="XP_024717826.1">
    <property type="nucleotide sequence ID" value="XM_024867721.1"/>
</dbReference>
<dbReference type="InParanoid" id="A0A2T3AT42"/>
<evidence type="ECO:0000259" key="1">
    <source>
        <dbReference type="Pfam" id="PF20150"/>
    </source>
</evidence>